<comment type="caution">
    <text evidence="6">The sequence shown here is derived from an EMBL/GenBank/DDBJ whole genome shotgun (WGS) entry which is preliminary data.</text>
</comment>
<feature type="compositionally biased region" description="Low complexity" evidence="3">
    <location>
        <begin position="285"/>
        <end position="304"/>
    </location>
</feature>
<dbReference type="Gene3D" id="1.10.418.10">
    <property type="entry name" value="Calponin-like domain"/>
    <property type="match status" value="1"/>
</dbReference>
<dbReference type="PANTHER" id="PTHR10194:SF150">
    <property type="entry name" value="RAS-GAP DOMAIN-CONTAINING PROTEIN"/>
    <property type="match status" value="1"/>
</dbReference>
<reference evidence="6" key="1">
    <citation type="submission" date="2022-10" db="EMBL/GenBank/DDBJ databases">
        <title>Novel sulphate-reducing endosymbionts in the free-living metamonad Anaeramoeba.</title>
        <authorList>
            <person name="Jerlstrom-Hultqvist J."/>
            <person name="Cepicka I."/>
            <person name="Gallot-Lavallee L."/>
            <person name="Salas-Leiva D."/>
            <person name="Curtis B.A."/>
            <person name="Zahonova K."/>
            <person name="Pipaliya S."/>
            <person name="Dacks J."/>
            <person name="Roger A.J."/>
        </authorList>
    </citation>
    <scope>NUCLEOTIDE SEQUENCE</scope>
    <source>
        <strain evidence="6">BMAN</strain>
    </source>
</reference>
<dbReference type="Proteomes" id="UP001149090">
    <property type="component" value="Unassembled WGS sequence"/>
</dbReference>
<sequence>MANIDSQIRTFLLRVSYHKDIHYLQQDSNENIAKVSSQDLLLRWVNFINQTPKISKFSDLSDSILLAKLILRLTNNPQARKVFTEDSHIKRAEIINTILQETDYKGTLCNPEEIANKNDNEMIKLIAQLFLWRPSLNPNEKIQEQDQPKQTTNQPQVTTDVQDILSRIKNKTTSKIQSKFGLSPKTKTETEQQKPKLQHDIKSLISQINPTTPTTTKQPKSQSIQEMLDRHKNKKSFESPKISPTIPKQESSNFKETKTNSFSPYQKSKTPVVGIKQEDKSQFESKSSPNISSNLISSNQKKSSYSNVNSLLERLKTKSNAKKQPEENESYNQSPRIQQPKEEPKQEVDLTKSVDKTNNQSTPKQIKKIETSSLLSKYRKSSITKKTDNEKDLQEVISKLRSMSTPDLIYSIKKEIEPKFSIDELAKRKQRYSPSYFEDMLLSFKKTLKGEIDFDSITIQDDDDEDDIDEVDENLKDLEDEEKSLKYLDSLSSPLLLQFSNLDDNVSQQITKFKHSLSETLSQLEKTTKSSALQFRIYKEMERSSHIELNRNQNALFYGIKQILESYHFKTISPKTNQELRQQITQNSQNIAFLKRKIIELLNGEKTITENQQEIEEAIESILYLYLHTKKFAEVLLPNIVNILINSQIIPQEKMDEFQNFLSNKMENFFYGALNPSTVLHILTEIFDLLSVRQAKIVSEIILSETKKKTLGEVIRSIASENSPQKLYFAFQDYFMKQLDQETESFSLEFQKIINIFRDHLDETDLLYLSVLLNSGQTKEFFHNLWLPIFNLFSQLGLTVPLIQLAVLKEIEIVENEEDLFRADNFPTKLISQFNLVYAKAFLSKALKNSINELASFSGGFEIDPYVVESEVLVQNLANIKTFFYKFWNSIIESVEFIPIEFKFLSNFIKSNISKVDPLISVGSFIFLKLFCPAISDPNRYGIINYKINDEARKGLNVISSILQQLSKGTTFSEEREQYQIFNKDINMKLKERNDFLEEICKVKTLNLSQLLVPFSSQTEDDFDSGVPPALTHKVFVCKQIYTKESLVAQFYTVIFQFLKEFMENNSDRESKQNYLENHKNKLEMIDHDLFFLDNSIDFINRSLTQVFGKKEEKISQNYKELMMNEWKKDENQAIIQGWVQIITQKRSLIPKKKFVILKGIFVGIFFKQPAKITEQPNDILQINSSSQILDLSDIKSTSRKIISIVQKEPFYQEFKFSINSNDYNQWVYPLRKIKKTQEV</sequence>
<dbReference type="InterPro" id="IPR036872">
    <property type="entry name" value="CH_dom_sf"/>
</dbReference>
<feature type="compositionally biased region" description="Low complexity" evidence="3">
    <location>
        <begin position="210"/>
        <end position="223"/>
    </location>
</feature>
<evidence type="ECO:0000256" key="3">
    <source>
        <dbReference type="SAM" id="MobiDB-lite"/>
    </source>
</evidence>
<dbReference type="Gene3D" id="1.10.506.10">
    <property type="entry name" value="GTPase Activation - p120gap, domain 1"/>
    <property type="match status" value="1"/>
</dbReference>
<evidence type="ECO:0000256" key="1">
    <source>
        <dbReference type="ARBA" id="ARBA00022468"/>
    </source>
</evidence>
<proteinExistence type="predicted"/>
<dbReference type="SUPFAM" id="SSF48350">
    <property type="entry name" value="GTPase activation domain, GAP"/>
    <property type="match status" value="1"/>
</dbReference>
<dbReference type="InterPro" id="IPR039360">
    <property type="entry name" value="Ras_GTPase"/>
</dbReference>
<evidence type="ECO:0000313" key="7">
    <source>
        <dbReference type="Proteomes" id="UP001149090"/>
    </source>
</evidence>
<accession>A0A9Q0LCU3</accession>
<dbReference type="Pfam" id="PF00616">
    <property type="entry name" value="RasGAP"/>
    <property type="match status" value="1"/>
</dbReference>
<protein>
    <submittedName>
        <fullName evidence="6">Ras gtpase-activating protein</fullName>
    </submittedName>
</protein>
<feature type="region of interest" description="Disordered" evidence="3">
    <location>
        <begin position="139"/>
        <end position="161"/>
    </location>
</feature>
<feature type="domain" description="Calponin-homology (CH)" evidence="5">
    <location>
        <begin position="35"/>
        <end position="134"/>
    </location>
</feature>
<dbReference type="Pfam" id="PF00307">
    <property type="entry name" value="CH"/>
    <property type="match status" value="1"/>
</dbReference>
<dbReference type="PROSITE" id="PS50021">
    <property type="entry name" value="CH"/>
    <property type="match status" value="1"/>
</dbReference>
<feature type="compositionally biased region" description="Basic and acidic residues" evidence="3">
    <location>
        <begin position="339"/>
        <end position="355"/>
    </location>
</feature>
<feature type="compositionally biased region" description="Basic and acidic residues" evidence="3">
    <location>
        <begin position="186"/>
        <end position="202"/>
    </location>
</feature>
<feature type="compositionally biased region" description="Basic and acidic residues" evidence="3">
    <location>
        <begin position="227"/>
        <end position="238"/>
    </location>
</feature>
<keyword evidence="1" id="KW-0343">GTPase activation</keyword>
<keyword evidence="2" id="KW-0175">Coiled coil</keyword>
<dbReference type="InterPro" id="IPR008936">
    <property type="entry name" value="Rho_GTPase_activation_prot"/>
</dbReference>
<feature type="compositionally biased region" description="Polar residues" evidence="3">
    <location>
        <begin position="259"/>
        <end position="269"/>
    </location>
</feature>
<dbReference type="SUPFAM" id="SSF47576">
    <property type="entry name" value="Calponin-homology domain, CH-domain"/>
    <property type="match status" value="1"/>
</dbReference>
<evidence type="ECO:0000259" key="4">
    <source>
        <dbReference type="PROSITE" id="PS50018"/>
    </source>
</evidence>
<feature type="region of interest" description="Disordered" evidence="3">
    <location>
        <begin position="175"/>
        <end position="304"/>
    </location>
</feature>
<gene>
    <name evidence="6" type="ORF">M0811_01772</name>
</gene>
<dbReference type="GO" id="GO:0005096">
    <property type="term" value="F:GTPase activator activity"/>
    <property type="evidence" value="ECO:0007669"/>
    <property type="project" value="UniProtKB-KW"/>
</dbReference>
<name>A0A9Q0LCU3_ANAIG</name>
<dbReference type="EMBL" id="JAPDFW010000092">
    <property type="protein sequence ID" value="KAJ5070791.1"/>
    <property type="molecule type" value="Genomic_DNA"/>
</dbReference>
<dbReference type="InterPro" id="IPR001936">
    <property type="entry name" value="RasGAP_dom"/>
</dbReference>
<feature type="compositionally biased region" description="Polar residues" evidence="3">
    <location>
        <begin position="148"/>
        <end position="161"/>
    </location>
</feature>
<evidence type="ECO:0000256" key="2">
    <source>
        <dbReference type="SAM" id="Coils"/>
    </source>
</evidence>
<evidence type="ECO:0000259" key="5">
    <source>
        <dbReference type="PROSITE" id="PS50021"/>
    </source>
</evidence>
<feature type="coiled-coil region" evidence="2">
    <location>
        <begin position="461"/>
        <end position="488"/>
    </location>
</feature>
<evidence type="ECO:0000313" key="6">
    <source>
        <dbReference type="EMBL" id="KAJ5070791.1"/>
    </source>
</evidence>
<dbReference type="InterPro" id="IPR001715">
    <property type="entry name" value="CH_dom"/>
</dbReference>
<organism evidence="6 7">
    <name type="scientific">Anaeramoeba ignava</name>
    <name type="common">Anaerobic marine amoeba</name>
    <dbReference type="NCBI Taxonomy" id="1746090"/>
    <lineage>
        <taxon>Eukaryota</taxon>
        <taxon>Metamonada</taxon>
        <taxon>Anaeramoebidae</taxon>
        <taxon>Anaeramoeba</taxon>
    </lineage>
</organism>
<dbReference type="PANTHER" id="PTHR10194">
    <property type="entry name" value="RAS GTPASE-ACTIVATING PROTEINS"/>
    <property type="match status" value="1"/>
</dbReference>
<feature type="region of interest" description="Disordered" evidence="3">
    <location>
        <begin position="317"/>
        <end position="368"/>
    </location>
</feature>
<feature type="domain" description="Ras-GAP" evidence="4">
    <location>
        <begin position="781"/>
        <end position="968"/>
    </location>
</feature>
<dbReference type="SMART" id="SM00323">
    <property type="entry name" value="RasGAP"/>
    <property type="match status" value="1"/>
</dbReference>
<dbReference type="AlphaFoldDB" id="A0A9Q0LCU3"/>
<keyword evidence="7" id="KW-1185">Reference proteome</keyword>
<dbReference type="PROSITE" id="PS50018">
    <property type="entry name" value="RAS_GTPASE_ACTIV_2"/>
    <property type="match status" value="1"/>
</dbReference>